<organism evidence="2 3">
    <name type="scientific">Lacibacterium aquatile</name>
    <dbReference type="NCBI Taxonomy" id="1168082"/>
    <lineage>
        <taxon>Bacteria</taxon>
        <taxon>Pseudomonadati</taxon>
        <taxon>Pseudomonadota</taxon>
        <taxon>Alphaproteobacteria</taxon>
        <taxon>Rhodospirillales</taxon>
        <taxon>Rhodospirillaceae</taxon>
    </lineage>
</organism>
<gene>
    <name evidence="2" type="ORF">ACFSM5_05265</name>
</gene>
<sequence>MKAVLVLLICAFAPAAGAMSPPNPPEITCWSDRACELEAVSKRRPVLEAEFTALPDLTEMFRVLAGAWAINKEYAPVSPSGVRFDWRVFEDLRWDHYATGSKVKTLAWNEQTASGDREVMLQAFSPSDLLLVTRTHAKGADEDFYMLGGLLRITEGPVPLEVTVRADKKPLEQSARFALRTVRSEKTSGELHGEETLKLCCYRLTLPA</sequence>
<keyword evidence="1" id="KW-0732">Signal</keyword>
<feature type="signal peptide" evidence="1">
    <location>
        <begin position="1"/>
        <end position="18"/>
    </location>
</feature>
<dbReference type="RefSeq" id="WP_379875215.1">
    <property type="nucleotide sequence ID" value="NZ_JBHUIP010000003.1"/>
</dbReference>
<name>A0ABW5DMB7_9PROT</name>
<reference evidence="3" key="1">
    <citation type="journal article" date="2019" name="Int. J. Syst. Evol. Microbiol.">
        <title>The Global Catalogue of Microorganisms (GCM) 10K type strain sequencing project: providing services to taxonomists for standard genome sequencing and annotation.</title>
        <authorList>
            <consortium name="The Broad Institute Genomics Platform"/>
            <consortium name="The Broad Institute Genome Sequencing Center for Infectious Disease"/>
            <person name="Wu L."/>
            <person name="Ma J."/>
        </authorList>
    </citation>
    <scope>NUCLEOTIDE SEQUENCE [LARGE SCALE GENOMIC DNA]</scope>
    <source>
        <strain evidence="3">CGMCC 1.19062</strain>
    </source>
</reference>
<protein>
    <recommendedName>
        <fullName evidence="4">DUF1579 domain-containing protein</fullName>
    </recommendedName>
</protein>
<comment type="caution">
    <text evidence="2">The sequence shown here is derived from an EMBL/GenBank/DDBJ whole genome shotgun (WGS) entry which is preliminary data.</text>
</comment>
<feature type="chain" id="PRO_5047069877" description="DUF1579 domain-containing protein" evidence="1">
    <location>
        <begin position="19"/>
        <end position="208"/>
    </location>
</feature>
<dbReference type="Proteomes" id="UP001597295">
    <property type="component" value="Unassembled WGS sequence"/>
</dbReference>
<keyword evidence="3" id="KW-1185">Reference proteome</keyword>
<dbReference type="EMBL" id="JBHUIP010000003">
    <property type="protein sequence ID" value="MFD2262288.1"/>
    <property type="molecule type" value="Genomic_DNA"/>
</dbReference>
<proteinExistence type="predicted"/>
<evidence type="ECO:0000313" key="3">
    <source>
        <dbReference type="Proteomes" id="UP001597295"/>
    </source>
</evidence>
<evidence type="ECO:0000256" key="1">
    <source>
        <dbReference type="SAM" id="SignalP"/>
    </source>
</evidence>
<evidence type="ECO:0000313" key="2">
    <source>
        <dbReference type="EMBL" id="MFD2262288.1"/>
    </source>
</evidence>
<accession>A0ABW5DMB7</accession>
<evidence type="ECO:0008006" key="4">
    <source>
        <dbReference type="Google" id="ProtNLM"/>
    </source>
</evidence>